<keyword evidence="4" id="KW-1185">Reference proteome</keyword>
<dbReference type="Gene3D" id="1.25.40.20">
    <property type="entry name" value="Ankyrin repeat-containing domain"/>
    <property type="match status" value="4"/>
</dbReference>
<accession>A0AAV5DSY3</accession>
<dbReference type="EMBL" id="BQKI01000043">
    <property type="protein sequence ID" value="GJN13227.1"/>
    <property type="molecule type" value="Genomic_DNA"/>
</dbReference>
<keyword evidence="2" id="KW-0802">TPR repeat</keyword>
<evidence type="ECO:0000256" key="1">
    <source>
        <dbReference type="PROSITE-ProRule" id="PRU00023"/>
    </source>
</evidence>
<feature type="repeat" description="TPR" evidence="2">
    <location>
        <begin position="258"/>
        <end position="291"/>
    </location>
</feature>
<name>A0AAV5DSY3_ELECO</name>
<dbReference type="PROSITE" id="PS50297">
    <property type="entry name" value="ANK_REP_REGION"/>
    <property type="match status" value="6"/>
</dbReference>
<dbReference type="SUPFAM" id="SSF48452">
    <property type="entry name" value="TPR-like"/>
    <property type="match status" value="2"/>
</dbReference>
<feature type="repeat" description="ANK" evidence="1">
    <location>
        <begin position="76"/>
        <end position="108"/>
    </location>
</feature>
<dbReference type="SMART" id="SM00028">
    <property type="entry name" value="TPR"/>
    <property type="match status" value="5"/>
</dbReference>
<comment type="caution">
    <text evidence="3">The sequence shown here is derived from an EMBL/GenBank/DDBJ whole genome shotgun (WGS) entry which is preliminary data.</text>
</comment>
<evidence type="ECO:0000256" key="2">
    <source>
        <dbReference type="PROSITE-ProRule" id="PRU00339"/>
    </source>
</evidence>
<dbReference type="InterPro" id="IPR019734">
    <property type="entry name" value="TPR_rpt"/>
</dbReference>
<dbReference type="InterPro" id="IPR051616">
    <property type="entry name" value="Cul2-RING_E3_ligase_SR"/>
</dbReference>
<dbReference type="PROSITE" id="PS50088">
    <property type="entry name" value="ANK_REPEAT"/>
    <property type="match status" value="6"/>
</dbReference>
<dbReference type="PANTHER" id="PTHR46224">
    <property type="entry name" value="ANKYRIN REPEAT FAMILY PROTEIN"/>
    <property type="match status" value="1"/>
</dbReference>
<dbReference type="PANTHER" id="PTHR46224:SF68">
    <property type="entry name" value="OS08G0325400 PROTEIN"/>
    <property type="match status" value="1"/>
</dbReference>
<dbReference type="Gene3D" id="1.25.40.10">
    <property type="entry name" value="Tetratricopeptide repeat domain"/>
    <property type="match status" value="2"/>
</dbReference>
<proteinExistence type="predicted"/>
<reference evidence="3" key="2">
    <citation type="submission" date="2021-12" db="EMBL/GenBank/DDBJ databases">
        <title>Resequencing data analysis of finger millet.</title>
        <authorList>
            <person name="Hatakeyama M."/>
            <person name="Aluri S."/>
            <person name="Balachadran M.T."/>
            <person name="Sivarajan S.R."/>
            <person name="Poveda L."/>
            <person name="Shimizu-Inatsugi R."/>
            <person name="Schlapbach R."/>
            <person name="Sreeman S.M."/>
            <person name="Shimizu K.K."/>
        </authorList>
    </citation>
    <scope>NUCLEOTIDE SEQUENCE</scope>
</reference>
<dbReference type="Proteomes" id="UP001054889">
    <property type="component" value="Unassembled WGS sequence"/>
</dbReference>
<dbReference type="Pfam" id="PF13181">
    <property type="entry name" value="TPR_8"/>
    <property type="match status" value="1"/>
</dbReference>
<dbReference type="SUPFAM" id="SSF48403">
    <property type="entry name" value="Ankyrin repeat"/>
    <property type="match status" value="2"/>
</dbReference>
<sequence length="805" mass="87690">MQVMLLNAAYNGDLRLLKKLVRALDKGRGRLREAVEAARTEDGTWALHLAAGNEQLEVCNYLVEALRVDVNAADDKGRTPLVFAVISENAAVVKYLLDHGADPNKADDDRLTPLHSAAGIGDCEMIESLLAKGAYVDPLADECGTPLHLAVKERQTGAVKTLLDHNADCNKTYRIFGVYDMTPLFQAVNVSSVECVKLLVEAGADVTTDCMSTVVLDSAMGNDGSTECLNFLLEAGSSRNVNDVLFLVQDEHVAKGKIKQLKSLGRKAIEKNDYFNASAFYTKAMDLDPGDPTLFSNRSLCWLRMGDGKKALQDALECREMRPDWPKAYYRQGASLMLLEDYENASEAFFEGFKLEPENVEIEHALREAMESLKMSKVPGHVALILVVSSVAGLARALDKGRGRLRETVEAVTLEDEGMKGVRVLHLAASNGKQKMCAYLVEGVRMNVDAMDDAGRTPLIHAIFGEHADIVKYLLDHGANKDNVDRCRETVELLLARGAYTDPVAAVANGDYFVTALKDAPKNDSSECLNCFLGVGDSWQAPNDTQPVNRNKIAELKSQGNEAVGRKNFLSAAEFYSMALDLDLRMPPCSRIGAFADWPKAYYRQSKALMFLKDYKGAGSALMHALRLDPANAEIMDGLCKLHSNPLPPKALVAGAGSCGQPATPWRRLILLRPAAGARPPPVPAPLRPEQELLLEAASDGDLVLFKRVAKLLDAGWGRITEAVEAVVECTAGALHLAAGQGELAMCRYLVEELRVDVNAIHEYGELPLAYAINGGHIATVRYLLNHGADPDKADDKGFTSPYCF</sequence>
<reference evidence="3" key="1">
    <citation type="journal article" date="2018" name="DNA Res.">
        <title>Multiple hybrid de novo genome assembly of finger millet, an orphan allotetraploid crop.</title>
        <authorList>
            <person name="Hatakeyama M."/>
            <person name="Aluri S."/>
            <person name="Balachadran M.T."/>
            <person name="Sivarajan S.R."/>
            <person name="Patrignani A."/>
            <person name="Gruter S."/>
            <person name="Poveda L."/>
            <person name="Shimizu-Inatsugi R."/>
            <person name="Baeten J."/>
            <person name="Francoijs K.J."/>
            <person name="Nataraja K.N."/>
            <person name="Reddy Y.A.N."/>
            <person name="Phadnis S."/>
            <person name="Ravikumar R.L."/>
            <person name="Schlapbach R."/>
            <person name="Sreeman S.M."/>
            <person name="Shimizu K.K."/>
        </authorList>
    </citation>
    <scope>NUCLEOTIDE SEQUENCE</scope>
</reference>
<feature type="repeat" description="ANK" evidence="1">
    <location>
        <begin position="764"/>
        <end position="796"/>
    </location>
</feature>
<feature type="repeat" description="ANK" evidence="1">
    <location>
        <begin position="109"/>
        <end position="141"/>
    </location>
</feature>
<dbReference type="InterPro" id="IPR011990">
    <property type="entry name" value="TPR-like_helical_dom_sf"/>
</dbReference>
<keyword evidence="1" id="KW-0040">ANK repeat</keyword>
<dbReference type="Pfam" id="PF12796">
    <property type="entry name" value="Ank_2"/>
    <property type="match status" value="3"/>
</dbReference>
<evidence type="ECO:0000313" key="3">
    <source>
        <dbReference type="EMBL" id="GJN13227.1"/>
    </source>
</evidence>
<feature type="repeat" description="ANK" evidence="1">
    <location>
        <begin position="179"/>
        <end position="211"/>
    </location>
</feature>
<feature type="repeat" description="ANK" evidence="1">
    <location>
        <begin position="454"/>
        <end position="486"/>
    </location>
</feature>
<dbReference type="InterPro" id="IPR036770">
    <property type="entry name" value="Ankyrin_rpt-contain_sf"/>
</dbReference>
<evidence type="ECO:0000313" key="4">
    <source>
        <dbReference type="Proteomes" id="UP001054889"/>
    </source>
</evidence>
<feature type="repeat" description="TPR" evidence="2">
    <location>
        <begin position="326"/>
        <end position="359"/>
    </location>
</feature>
<dbReference type="Pfam" id="PF00023">
    <property type="entry name" value="Ank"/>
    <property type="match status" value="3"/>
</dbReference>
<organism evidence="3 4">
    <name type="scientific">Eleusine coracana subsp. coracana</name>
    <dbReference type="NCBI Taxonomy" id="191504"/>
    <lineage>
        <taxon>Eukaryota</taxon>
        <taxon>Viridiplantae</taxon>
        <taxon>Streptophyta</taxon>
        <taxon>Embryophyta</taxon>
        <taxon>Tracheophyta</taxon>
        <taxon>Spermatophyta</taxon>
        <taxon>Magnoliopsida</taxon>
        <taxon>Liliopsida</taxon>
        <taxon>Poales</taxon>
        <taxon>Poaceae</taxon>
        <taxon>PACMAD clade</taxon>
        <taxon>Chloridoideae</taxon>
        <taxon>Cynodonteae</taxon>
        <taxon>Eleusininae</taxon>
        <taxon>Eleusine</taxon>
    </lineage>
</organism>
<feature type="repeat" description="TPR" evidence="2">
    <location>
        <begin position="599"/>
        <end position="632"/>
    </location>
</feature>
<dbReference type="PRINTS" id="PR01415">
    <property type="entry name" value="ANKYRIN"/>
</dbReference>
<dbReference type="InterPro" id="IPR002110">
    <property type="entry name" value="Ankyrin_rpt"/>
</dbReference>
<dbReference type="AlphaFoldDB" id="A0AAV5DSY3"/>
<feature type="repeat" description="ANK" evidence="1">
    <location>
        <begin position="142"/>
        <end position="174"/>
    </location>
</feature>
<dbReference type="SMART" id="SM00248">
    <property type="entry name" value="ANK"/>
    <property type="match status" value="10"/>
</dbReference>
<gene>
    <name evidence="3" type="primary">ga31574</name>
    <name evidence="3" type="ORF">PR202_ga31574</name>
</gene>
<dbReference type="PROSITE" id="PS50005">
    <property type="entry name" value="TPR"/>
    <property type="match status" value="3"/>
</dbReference>
<protein>
    <submittedName>
        <fullName evidence="3">Uncharacterized protein</fullName>
    </submittedName>
</protein>